<sequence>MVHLKQPQVSGLGRNPAAPVEVMVRLATHAAGRHGLTMRKGQLPDAVAEALLTYGGSDSAVSLHGHRISPAMRRRIAGHRDPAIRDAYADFIRYSVDVGVSLGIEALVEVYGRAPAELAVSSDPKLRAMVAKSWRDRPMAVQVALLNDADPGVRGAATWEEHPGVPPEYYERCLADPAVQANVARRLPLTFVQFEQLLATESKSVLRAVARNPYLTAGMMARLQNSADPYVRVAVAYSRHVTPGTRDRLLALVAAEEAAGSTDAYVALHWSHYEPSWLQDAPLAERLTYLDCPHAVFRNVLARSPDLPDEAWKRLDDDPDVFVRRTAARRPDTPPQILLRLLRSHGETSHIRPLLVDHPNFPRQALRGFVDEADPRVRVLALEDPDLPVVQLRRLAACEDPFLRRRVARHPNVTAELLEQLLADPDPNVADDAAANPVLPRAQMDQILTAAGL</sequence>
<evidence type="ECO:0000313" key="2">
    <source>
        <dbReference type="Proteomes" id="UP001589887"/>
    </source>
</evidence>
<protein>
    <recommendedName>
        <fullName evidence="3">LRV domain-containing protein</fullName>
    </recommendedName>
</protein>
<dbReference type="Gene3D" id="1.25.10.10">
    <property type="entry name" value="Leucine-rich Repeat Variant"/>
    <property type="match status" value="2"/>
</dbReference>
<dbReference type="EMBL" id="JBHMQV010000009">
    <property type="protein sequence ID" value="MFC0843717.1"/>
    <property type="molecule type" value="Genomic_DNA"/>
</dbReference>
<dbReference type="Pfam" id="PF01816">
    <property type="entry name" value="LRV"/>
    <property type="match status" value="1"/>
</dbReference>
<dbReference type="InterPro" id="IPR016024">
    <property type="entry name" value="ARM-type_fold"/>
</dbReference>
<dbReference type="InterPro" id="IPR004830">
    <property type="entry name" value="LRR_variant"/>
</dbReference>
<keyword evidence="2" id="KW-1185">Reference proteome</keyword>
<dbReference type="InterPro" id="IPR011989">
    <property type="entry name" value="ARM-like"/>
</dbReference>
<organism evidence="1 2">
    <name type="scientific">Streptomyces noboritoensis</name>
    <dbReference type="NCBI Taxonomy" id="67337"/>
    <lineage>
        <taxon>Bacteria</taxon>
        <taxon>Bacillati</taxon>
        <taxon>Actinomycetota</taxon>
        <taxon>Actinomycetes</taxon>
        <taxon>Kitasatosporales</taxon>
        <taxon>Streptomycetaceae</taxon>
        <taxon>Streptomyces</taxon>
    </lineage>
</organism>
<dbReference type="SUPFAM" id="SSF48371">
    <property type="entry name" value="ARM repeat"/>
    <property type="match status" value="2"/>
</dbReference>
<dbReference type="Proteomes" id="UP001589887">
    <property type="component" value="Unassembled WGS sequence"/>
</dbReference>
<gene>
    <name evidence="1" type="ORF">ACFH04_08285</name>
</gene>
<evidence type="ECO:0000313" key="1">
    <source>
        <dbReference type="EMBL" id="MFC0843717.1"/>
    </source>
</evidence>
<evidence type="ECO:0008006" key="3">
    <source>
        <dbReference type="Google" id="ProtNLM"/>
    </source>
</evidence>
<dbReference type="RefSeq" id="WP_394317413.1">
    <property type="nucleotide sequence ID" value="NZ_JBHMQV010000009.1"/>
</dbReference>
<reference evidence="1 2" key="1">
    <citation type="submission" date="2024-09" db="EMBL/GenBank/DDBJ databases">
        <authorList>
            <person name="Sun Q."/>
            <person name="Mori K."/>
        </authorList>
    </citation>
    <scope>NUCLEOTIDE SEQUENCE [LARGE SCALE GENOMIC DNA]</scope>
    <source>
        <strain evidence="1 2">JCM 4557</strain>
    </source>
</reference>
<accession>A0ABV6TD60</accession>
<name>A0ABV6TD60_9ACTN</name>
<comment type="caution">
    <text evidence="1">The sequence shown here is derived from an EMBL/GenBank/DDBJ whole genome shotgun (WGS) entry which is preliminary data.</text>
</comment>
<proteinExistence type="predicted"/>